<comment type="caution">
    <text evidence="2">The sequence shown here is derived from an EMBL/GenBank/DDBJ whole genome shotgun (WGS) entry which is preliminary data.</text>
</comment>
<protein>
    <submittedName>
        <fullName evidence="2">Uncharacterized protein (UPF0548 family)</fullName>
    </submittedName>
</protein>
<dbReference type="InterPro" id="IPR018960">
    <property type="entry name" value="DUF1990"/>
</dbReference>
<organism evidence="2 3">
    <name type="scientific">Glutamicibacter protophormiae</name>
    <name type="common">Brevibacterium protophormiae</name>
    <dbReference type="NCBI Taxonomy" id="37930"/>
    <lineage>
        <taxon>Bacteria</taxon>
        <taxon>Bacillati</taxon>
        <taxon>Actinomycetota</taxon>
        <taxon>Actinomycetes</taxon>
        <taxon>Micrococcales</taxon>
        <taxon>Micrococcaceae</taxon>
        <taxon>Glutamicibacter</taxon>
    </lineage>
</organism>
<evidence type="ECO:0000313" key="2">
    <source>
        <dbReference type="EMBL" id="MBP2400088.1"/>
    </source>
</evidence>
<sequence>MTTRTRIREEHWNPAPGGYRAWRRQTYLGSGDAFWEQSAAALLRWEVKTRSGFRISPQDKVRSGARPQIIVPVGPVSIHEPVEVVDVVEADDVVGFAYRTLPGHPVSGEEAFILRRLGPSVFLEIRSLTAASDRGVWRSVFWLLLGAQKLTRWRYLRALRQRRS</sequence>
<evidence type="ECO:0000259" key="1">
    <source>
        <dbReference type="Pfam" id="PF09348"/>
    </source>
</evidence>
<dbReference type="InterPro" id="IPR014457">
    <property type="entry name" value="UCP010260"/>
</dbReference>
<reference evidence="2 3" key="1">
    <citation type="submission" date="2021-03" db="EMBL/GenBank/DDBJ databases">
        <title>Sequencing the genomes of 1000 actinobacteria strains.</title>
        <authorList>
            <person name="Klenk H.-P."/>
        </authorList>
    </citation>
    <scope>NUCLEOTIDE SEQUENCE [LARGE SCALE GENOMIC DNA]</scope>
    <source>
        <strain evidence="2 3">DSM 20168</strain>
    </source>
</reference>
<accession>A0ABS4XU87</accession>
<keyword evidence="3" id="KW-1185">Reference proteome</keyword>
<dbReference type="PANTHER" id="PTHR34202">
    <property type="entry name" value="UPF0548 PROTEIN"/>
    <property type="match status" value="1"/>
</dbReference>
<name>A0ABS4XU87_GLUPR</name>
<dbReference type="Proteomes" id="UP001195422">
    <property type="component" value="Unassembled WGS sequence"/>
</dbReference>
<gene>
    <name evidence="2" type="ORF">JOF39_003169</name>
</gene>
<dbReference type="RefSeq" id="WP_188946692.1">
    <property type="nucleotide sequence ID" value="NZ_BMPH01000001.1"/>
</dbReference>
<dbReference type="EMBL" id="JAGIOJ010000001">
    <property type="protein sequence ID" value="MBP2400088.1"/>
    <property type="molecule type" value="Genomic_DNA"/>
</dbReference>
<proteinExistence type="predicted"/>
<feature type="domain" description="DUF1990" evidence="1">
    <location>
        <begin position="11"/>
        <end position="158"/>
    </location>
</feature>
<evidence type="ECO:0000313" key="3">
    <source>
        <dbReference type="Proteomes" id="UP001195422"/>
    </source>
</evidence>
<dbReference type="PANTHER" id="PTHR34202:SF1">
    <property type="entry name" value="UPF0548 PROTEIN"/>
    <property type="match status" value="1"/>
</dbReference>
<dbReference type="PIRSF" id="PIRSF010260">
    <property type="entry name" value="UCP010260"/>
    <property type="match status" value="1"/>
</dbReference>
<dbReference type="Pfam" id="PF09348">
    <property type="entry name" value="DUF1990"/>
    <property type="match status" value="1"/>
</dbReference>